<proteinExistence type="predicted"/>
<evidence type="ECO:0000313" key="3">
    <source>
        <dbReference type="Proteomes" id="UP001066276"/>
    </source>
</evidence>
<organism evidence="2 3">
    <name type="scientific">Pleurodeles waltl</name>
    <name type="common">Iberian ribbed newt</name>
    <dbReference type="NCBI Taxonomy" id="8319"/>
    <lineage>
        <taxon>Eukaryota</taxon>
        <taxon>Metazoa</taxon>
        <taxon>Chordata</taxon>
        <taxon>Craniata</taxon>
        <taxon>Vertebrata</taxon>
        <taxon>Euteleostomi</taxon>
        <taxon>Amphibia</taxon>
        <taxon>Batrachia</taxon>
        <taxon>Caudata</taxon>
        <taxon>Salamandroidea</taxon>
        <taxon>Salamandridae</taxon>
        <taxon>Pleurodelinae</taxon>
        <taxon>Pleurodeles</taxon>
    </lineage>
</organism>
<protein>
    <submittedName>
        <fullName evidence="2">Uncharacterized protein</fullName>
    </submittedName>
</protein>
<sequence length="166" mass="18424">MAQGRVEQRNRRGRESWSAEHIEDQTQHRAEPRARAEQRGRGAQHREHPARHRAGQRGPGAAQSRTERTLNKEERAQQRSATDSHEGSIEVHSGGSREAERRCRDRKQQVSSGTVPGPAQFFVLVTGTPRKYQSLAGEPISGSRALCFAEDIPEAAEGVRGSTVLE</sequence>
<keyword evidence="3" id="KW-1185">Reference proteome</keyword>
<dbReference type="Proteomes" id="UP001066276">
    <property type="component" value="Chromosome 8"/>
</dbReference>
<feature type="compositionally biased region" description="Basic and acidic residues" evidence="1">
    <location>
        <begin position="1"/>
        <end position="47"/>
    </location>
</feature>
<dbReference type="EMBL" id="JANPWB010000012">
    <property type="protein sequence ID" value="KAJ1119852.1"/>
    <property type="molecule type" value="Genomic_DNA"/>
</dbReference>
<accession>A0AAV7NY65</accession>
<reference evidence="2" key="1">
    <citation type="journal article" date="2022" name="bioRxiv">
        <title>Sequencing and chromosome-scale assembly of the giantPleurodeles waltlgenome.</title>
        <authorList>
            <person name="Brown T."/>
            <person name="Elewa A."/>
            <person name="Iarovenko S."/>
            <person name="Subramanian E."/>
            <person name="Araus A.J."/>
            <person name="Petzold A."/>
            <person name="Susuki M."/>
            <person name="Suzuki K.-i.T."/>
            <person name="Hayashi T."/>
            <person name="Toyoda A."/>
            <person name="Oliveira C."/>
            <person name="Osipova E."/>
            <person name="Leigh N.D."/>
            <person name="Simon A."/>
            <person name="Yun M.H."/>
        </authorList>
    </citation>
    <scope>NUCLEOTIDE SEQUENCE</scope>
    <source>
        <strain evidence="2">20211129_DDA</strain>
        <tissue evidence="2">Liver</tissue>
    </source>
</reference>
<dbReference type="AlphaFoldDB" id="A0AAV7NY65"/>
<gene>
    <name evidence="2" type="ORF">NDU88_008037</name>
</gene>
<evidence type="ECO:0000313" key="2">
    <source>
        <dbReference type="EMBL" id="KAJ1119852.1"/>
    </source>
</evidence>
<feature type="compositionally biased region" description="Basic and acidic residues" evidence="1">
    <location>
        <begin position="65"/>
        <end position="108"/>
    </location>
</feature>
<feature type="region of interest" description="Disordered" evidence="1">
    <location>
        <begin position="1"/>
        <end position="116"/>
    </location>
</feature>
<evidence type="ECO:0000256" key="1">
    <source>
        <dbReference type="SAM" id="MobiDB-lite"/>
    </source>
</evidence>
<comment type="caution">
    <text evidence="2">The sequence shown here is derived from an EMBL/GenBank/DDBJ whole genome shotgun (WGS) entry which is preliminary data.</text>
</comment>
<name>A0AAV7NY65_PLEWA</name>